<reference evidence="2" key="1">
    <citation type="submission" date="2022-07" db="EMBL/GenBank/DDBJ databases">
        <title>Genome analysis of Parmales, a sister group of diatoms, reveals the evolutionary specialization of diatoms from phago-mixotrophs to photoautotrophs.</title>
        <authorList>
            <person name="Ban H."/>
            <person name="Sato S."/>
            <person name="Yoshikawa S."/>
            <person name="Kazumasa Y."/>
            <person name="Nakamura Y."/>
            <person name="Ichinomiya M."/>
            <person name="Saitoh K."/>
            <person name="Sato N."/>
            <person name="Blanc-Mathieu R."/>
            <person name="Endo H."/>
            <person name="Kuwata A."/>
            <person name="Ogata H."/>
        </authorList>
    </citation>
    <scope>NUCLEOTIDE SEQUENCE</scope>
</reference>
<dbReference type="Proteomes" id="UP001165082">
    <property type="component" value="Unassembled WGS sequence"/>
</dbReference>
<evidence type="ECO:0000259" key="1">
    <source>
        <dbReference type="Pfam" id="PF12770"/>
    </source>
</evidence>
<gene>
    <name evidence="2" type="ORF">TrRE_jg655</name>
</gene>
<dbReference type="OrthoDB" id="10003345at2759"/>
<sequence length="184" mass="19478">SNAIKLSLSSALSSRGDNKPLNYSCRPCTADTLVATVSDPSLKFLHYSGHGTSKFLTIENPDGSTGTVEGGHLREMLGRRGGPPHCSVAFVAACQSECVALAFVEAGVPHVVAVDRTAFVLDSNARVFATTFYSGLVGGQTVREAFESARDRVRIAEDEKQLTGRGGEGMFKLMGNGDHDNSVI</sequence>
<evidence type="ECO:0000313" key="2">
    <source>
        <dbReference type="EMBL" id="GMH57289.1"/>
    </source>
</evidence>
<dbReference type="Pfam" id="PF12770">
    <property type="entry name" value="CHAT"/>
    <property type="match status" value="1"/>
</dbReference>
<dbReference type="InterPro" id="IPR024983">
    <property type="entry name" value="CHAT_dom"/>
</dbReference>
<evidence type="ECO:0000313" key="3">
    <source>
        <dbReference type="Proteomes" id="UP001165082"/>
    </source>
</evidence>
<feature type="domain" description="CHAT" evidence="1">
    <location>
        <begin position="29"/>
        <end position="154"/>
    </location>
</feature>
<keyword evidence="3" id="KW-1185">Reference proteome</keyword>
<name>A0A9W7DUZ6_9STRA</name>
<comment type="caution">
    <text evidence="2">The sequence shown here is derived from an EMBL/GenBank/DDBJ whole genome shotgun (WGS) entry which is preliminary data.</text>
</comment>
<feature type="non-terminal residue" evidence="2">
    <location>
        <position position="184"/>
    </location>
</feature>
<feature type="non-terminal residue" evidence="2">
    <location>
        <position position="1"/>
    </location>
</feature>
<dbReference type="AlphaFoldDB" id="A0A9W7DUZ6"/>
<organism evidence="2 3">
    <name type="scientific">Triparma retinervis</name>
    <dbReference type="NCBI Taxonomy" id="2557542"/>
    <lineage>
        <taxon>Eukaryota</taxon>
        <taxon>Sar</taxon>
        <taxon>Stramenopiles</taxon>
        <taxon>Ochrophyta</taxon>
        <taxon>Bolidophyceae</taxon>
        <taxon>Parmales</taxon>
        <taxon>Triparmaceae</taxon>
        <taxon>Triparma</taxon>
    </lineage>
</organism>
<proteinExistence type="predicted"/>
<accession>A0A9W7DUZ6</accession>
<dbReference type="EMBL" id="BRXZ01000912">
    <property type="protein sequence ID" value="GMH57289.1"/>
    <property type="molecule type" value="Genomic_DNA"/>
</dbReference>
<protein>
    <recommendedName>
        <fullName evidence="1">CHAT domain-containing protein</fullName>
    </recommendedName>
</protein>